<dbReference type="SUPFAM" id="SSF47598">
    <property type="entry name" value="Ribbon-helix-helix"/>
    <property type="match status" value="1"/>
</dbReference>
<name>A0ABQ0MNM9_9BACT</name>
<evidence type="ECO:0000313" key="2">
    <source>
        <dbReference type="Proteomes" id="UP000194153"/>
    </source>
</evidence>
<dbReference type="RefSeq" id="WP_085814823.1">
    <property type="nucleotide sequence ID" value="NZ_BDQG01000001.1"/>
</dbReference>
<keyword evidence="2" id="KW-1185">Reference proteome</keyword>
<dbReference type="Gene3D" id="3.30.160.250">
    <property type="match status" value="1"/>
</dbReference>
<reference evidence="2" key="1">
    <citation type="submission" date="2017-05" db="EMBL/GenBank/DDBJ databases">
        <title>Draft genome sequence of Geobacter pelophilus, a iron(III)-reducing bacteria.</title>
        <authorList>
            <person name="Aoyagi T."/>
            <person name="Koike H."/>
            <person name="Morita T."/>
            <person name="Sato Y."/>
            <person name="Habe H."/>
            <person name="Hori T."/>
        </authorList>
    </citation>
    <scope>NUCLEOTIDE SEQUENCE [LARGE SCALE GENOMIC DNA]</scope>
    <source>
        <strain evidence="2">Drf2</strain>
    </source>
</reference>
<dbReference type="InterPro" id="IPR008651">
    <property type="entry name" value="Uncharacterised_HicB"/>
</dbReference>
<organism evidence="1 2">
    <name type="scientific">Geoanaerobacter pelophilus</name>
    <dbReference type="NCBI Taxonomy" id="60036"/>
    <lineage>
        <taxon>Bacteria</taxon>
        <taxon>Pseudomonadati</taxon>
        <taxon>Thermodesulfobacteriota</taxon>
        <taxon>Desulfuromonadia</taxon>
        <taxon>Geobacterales</taxon>
        <taxon>Geobacteraceae</taxon>
        <taxon>Geoanaerobacter</taxon>
    </lineage>
</organism>
<dbReference type="Proteomes" id="UP000194153">
    <property type="component" value="Unassembled WGS sequence"/>
</dbReference>
<sequence>MKKTDKYLKLVEWSEEDGCYVGTCPGLVYGGVHGDNEAEVYRELCETVAEAIELYEADGKPLPPATANKEYSGRFVLRVDKELHRQVAIHALRSGESLNSYCQKILKKAIAEG</sequence>
<evidence type="ECO:0000313" key="1">
    <source>
        <dbReference type="EMBL" id="GAW68678.1"/>
    </source>
</evidence>
<comment type="caution">
    <text evidence="1">The sequence shown here is derived from an EMBL/GenBank/DDBJ whole genome shotgun (WGS) entry which is preliminary data.</text>
</comment>
<dbReference type="SUPFAM" id="SSF143100">
    <property type="entry name" value="TTHA1013/TTHA0281-like"/>
    <property type="match status" value="1"/>
</dbReference>
<dbReference type="InterPro" id="IPR035069">
    <property type="entry name" value="TTHA1013/TTHA0281-like"/>
</dbReference>
<proteinExistence type="predicted"/>
<gene>
    <name evidence="1" type="ORF">GPEL0_01r5119</name>
</gene>
<dbReference type="Pfam" id="PF05534">
    <property type="entry name" value="HicB"/>
    <property type="match status" value="1"/>
</dbReference>
<dbReference type="EMBL" id="BDQG01000001">
    <property type="protein sequence ID" value="GAW68678.1"/>
    <property type="molecule type" value="Genomic_DNA"/>
</dbReference>
<dbReference type="InterPro" id="IPR010985">
    <property type="entry name" value="Ribbon_hlx_hlx"/>
</dbReference>
<protein>
    <submittedName>
        <fullName evidence="1">HicB protein</fullName>
    </submittedName>
</protein>
<accession>A0ABQ0MNM9</accession>